<feature type="compositionally biased region" description="Basic residues" evidence="1">
    <location>
        <begin position="160"/>
        <end position="174"/>
    </location>
</feature>
<accession>A0A3S4FPL4</accession>
<dbReference type="InterPro" id="IPR013785">
    <property type="entry name" value="Aldolase_TIM"/>
</dbReference>
<name>A0A3S4FPL4_9MYCO</name>
<gene>
    <name evidence="2" type="ORF">MB901379_03497</name>
</gene>
<sequence>MTTAGEARAWAPGALRGIGDSLYTLLCGADGDDIDWDAYSTLVRYCVSDMGHPMLWCTSGIAEFWSLTLDERKSLLEVAIDEGRRANSDVIVQACTSAMTANDCLELTLHAQQTSADIAYLQTPVMEVHGGEGVLRFWVARSSTRRRYWGCPSGYFRTPGRRRPNYHPRPRRRSTTPTAVSGLRCVTEELPFDEGEFAIPRGPCGRCGMHYR</sequence>
<dbReference type="EMBL" id="LR130759">
    <property type="protein sequence ID" value="VDM89911.1"/>
    <property type="molecule type" value="Genomic_DNA"/>
</dbReference>
<dbReference type="KEGG" id="mbai:MB901379_03497"/>
<evidence type="ECO:0000256" key="1">
    <source>
        <dbReference type="SAM" id="MobiDB-lite"/>
    </source>
</evidence>
<dbReference type="SUPFAM" id="SSF51569">
    <property type="entry name" value="Aldolase"/>
    <property type="match status" value="1"/>
</dbReference>
<dbReference type="AlphaFoldDB" id="A0A3S4FPL4"/>
<evidence type="ECO:0000313" key="2">
    <source>
        <dbReference type="EMBL" id="VDM89911.1"/>
    </source>
</evidence>
<dbReference type="Gene3D" id="3.20.20.70">
    <property type="entry name" value="Aldolase class I"/>
    <property type="match status" value="1"/>
</dbReference>
<evidence type="ECO:0000313" key="3">
    <source>
        <dbReference type="Proteomes" id="UP000269998"/>
    </source>
</evidence>
<proteinExistence type="predicted"/>
<reference evidence="3" key="1">
    <citation type="submission" date="2018-02" db="EMBL/GenBank/DDBJ databases">
        <authorList>
            <person name="Seth-Smith MB H."/>
            <person name="Seth-Smith H."/>
        </authorList>
    </citation>
    <scope>NUCLEOTIDE SEQUENCE [LARGE SCALE GENOMIC DNA]</scope>
</reference>
<protein>
    <submittedName>
        <fullName evidence="2">2,4-dihydroxyhept-2-ene-1,7-dioic acid aldolase</fullName>
    </submittedName>
</protein>
<keyword evidence="3" id="KW-1185">Reference proteome</keyword>
<feature type="region of interest" description="Disordered" evidence="1">
    <location>
        <begin position="160"/>
        <end position="179"/>
    </location>
</feature>
<dbReference type="Proteomes" id="UP000269998">
    <property type="component" value="Chromosome"/>
</dbReference>
<organism evidence="2 3">
    <name type="scientific">Mycobacterium basiliense</name>
    <dbReference type="NCBI Taxonomy" id="2094119"/>
    <lineage>
        <taxon>Bacteria</taxon>
        <taxon>Bacillati</taxon>
        <taxon>Actinomycetota</taxon>
        <taxon>Actinomycetes</taxon>
        <taxon>Mycobacteriales</taxon>
        <taxon>Mycobacteriaceae</taxon>
        <taxon>Mycobacterium</taxon>
    </lineage>
</organism>